<evidence type="ECO:0000313" key="2">
    <source>
        <dbReference type="EMBL" id="KIG14635.1"/>
    </source>
</evidence>
<dbReference type="AlphaFoldDB" id="A0A0C2CYC1"/>
<dbReference type="Pfam" id="PF08757">
    <property type="entry name" value="CotH"/>
    <property type="match status" value="1"/>
</dbReference>
<dbReference type="Pfam" id="PF11617">
    <property type="entry name" value="Cu-binding_MopE"/>
    <property type="match status" value="1"/>
</dbReference>
<sequence>MTPRAPSPAAWIRRASTLAAALCGALACGQPPYQFDDGPATNSDELFSIDRLPRFEIELSASSWAALEAEPKEWVPGSFEYDGVVYANVGVRLKGNHSFRPIDDKPSFKIKFNKYIPGNRFLGLEGLTLNNMVVDSSMLREWIGYRVFRALGVPAPRVGYAQVWVNGERYGLYLDIEPYDDEFLERVYADPSGNLYESDKSADLDEALDSWDQDEGEDLSRDDLLAFSQLALLDTNEVFYADAGGVDLPRFLAFLAGETIVGHFDGHIGGHNFFVYHEPTLDQWSYQPWSLDQALVRKVTPFEHAGYLGFKCLRDSQCLVDYIQASQLALTQLQAVDIEAEVERAIALTDEAMRADPRRPYSAKSVESGRERSLDFIKARAAELGPQLDCLVDGAEPDRDNDGFGPCFQDCNDDDPAIHPDAEELCDEIDNNCSGYADDVPACECPMVESEGRQFYLCYNSITWLAARDFCVAQGHVLARFDSAAQMAVIAEAAEAVHSSYWSFGLNDRDVEEDYRWLDGSAPSFMAWANGEPSHQLGWFDCIFLNDGLWSERNCIEKAPFICSDD</sequence>
<dbReference type="Proteomes" id="UP000031599">
    <property type="component" value="Unassembled WGS sequence"/>
</dbReference>
<comment type="caution">
    <text evidence="2">The sequence shown here is derived from an EMBL/GenBank/DDBJ whole genome shotgun (WGS) entry which is preliminary data.</text>
</comment>
<organism evidence="2 3">
    <name type="scientific">Enhygromyxa salina</name>
    <dbReference type="NCBI Taxonomy" id="215803"/>
    <lineage>
        <taxon>Bacteria</taxon>
        <taxon>Pseudomonadati</taxon>
        <taxon>Myxococcota</taxon>
        <taxon>Polyangia</taxon>
        <taxon>Nannocystales</taxon>
        <taxon>Nannocystaceae</taxon>
        <taxon>Enhygromyxa</taxon>
    </lineage>
</organism>
<reference evidence="2 3" key="1">
    <citation type="submission" date="2014-12" db="EMBL/GenBank/DDBJ databases">
        <title>Genome assembly of Enhygromyxa salina DSM 15201.</title>
        <authorList>
            <person name="Sharma G."/>
            <person name="Subramanian S."/>
        </authorList>
    </citation>
    <scope>NUCLEOTIDE SEQUENCE [LARGE SCALE GENOMIC DNA]</scope>
    <source>
        <strain evidence="2 3">DSM 15201</strain>
    </source>
</reference>
<gene>
    <name evidence="2" type="ORF">DB30_06514</name>
</gene>
<evidence type="ECO:0000313" key="3">
    <source>
        <dbReference type="Proteomes" id="UP000031599"/>
    </source>
</evidence>
<dbReference type="Pfam" id="PF00059">
    <property type="entry name" value="Lectin_C"/>
    <property type="match status" value="1"/>
</dbReference>
<dbReference type="InterPro" id="IPR016187">
    <property type="entry name" value="CTDL_fold"/>
</dbReference>
<protein>
    <submittedName>
        <fullName evidence="2">Cellulosomal protein</fullName>
    </submittedName>
</protein>
<dbReference type="RefSeq" id="WP_052553285.1">
    <property type="nucleotide sequence ID" value="NZ_JMCC02000069.1"/>
</dbReference>
<dbReference type="Gene3D" id="3.10.100.10">
    <property type="entry name" value="Mannose-Binding Protein A, subunit A"/>
    <property type="match status" value="1"/>
</dbReference>
<dbReference type="PROSITE" id="PS51257">
    <property type="entry name" value="PROKAR_LIPOPROTEIN"/>
    <property type="match status" value="1"/>
</dbReference>
<dbReference type="CDD" id="cd00037">
    <property type="entry name" value="CLECT"/>
    <property type="match status" value="1"/>
</dbReference>
<proteinExistence type="predicted"/>
<dbReference type="PANTHER" id="PTHR40050:SF1">
    <property type="entry name" value="INNER SPORE COAT PROTEIN H"/>
    <property type="match status" value="1"/>
</dbReference>
<feature type="domain" description="C-type lectin" evidence="1">
    <location>
        <begin position="458"/>
        <end position="564"/>
    </location>
</feature>
<dbReference type="PANTHER" id="PTHR40050">
    <property type="entry name" value="INNER SPORE COAT PROTEIN H"/>
    <property type="match status" value="1"/>
</dbReference>
<evidence type="ECO:0000259" key="1">
    <source>
        <dbReference type="PROSITE" id="PS50041"/>
    </source>
</evidence>
<dbReference type="EMBL" id="JMCC02000069">
    <property type="protein sequence ID" value="KIG14635.1"/>
    <property type="molecule type" value="Genomic_DNA"/>
</dbReference>
<name>A0A0C2CYC1_9BACT</name>
<dbReference type="PROSITE" id="PS50041">
    <property type="entry name" value="C_TYPE_LECTIN_2"/>
    <property type="match status" value="1"/>
</dbReference>
<accession>A0A0C2CYC1</accession>
<dbReference type="InterPro" id="IPR014867">
    <property type="entry name" value="Spore_coat_CotH_CotH2/3/7"/>
</dbReference>
<dbReference type="InterPro" id="IPR021655">
    <property type="entry name" value="Put_metal-bd"/>
</dbReference>
<dbReference type="SUPFAM" id="SSF56436">
    <property type="entry name" value="C-type lectin-like"/>
    <property type="match status" value="1"/>
</dbReference>
<dbReference type="SMART" id="SM00034">
    <property type="entry name" value="CLECT"/>
    <property type="match status" value="1"/>
</dbReference>
<dbReference type="InterPro" id="IPR016186">
    <property type="entry name" value="C-type_lectin-like/link_sf"/>
</dbReference>
<dbReference type="InterPro" id="IPR001304">
    <property type="entry name" value="C-type_lectin-like"/>
</dbReference>